<dbReference type="AlphaFoldDB" id="A0A246K0E9"/>
<proteinExistence type="predicted"/>
<dbReference type="InterPro" id="IPR027392">
    <property type="entry name" value="TF_Znf"/>
</dbReference>
<evidence type="ECO:0000313" key="4">
    <source>
        <dbReference type="Proteomes" id="UP000197361"/>
    </source>
</evidence>
<sequence>MRTQETVASMLCPVCKTGLSMSDRSGVEIDFCPSCRGVWLDRGELDKIIERTQPPTAREAESRSPGRREGSGGLMGMAASMLQSDDGRYDRSRDDRYDDRYDKRRPRKKKSILSEFFD</sequence>
<accession>A0A246K0E9</accession>
<reference evidence="3 4" key="1">
    <citation type="journal article" date="2010" name="Int. J. Syst. Evol. Microbiol.">
        <title>Sphingopyxis bauzanensis sp. nov., a psychrophilic bacterium isolated from soil.</title>
        <authorList>
            <person name="Zhang D.C."/>
            <person name="Liu H.C."/>
            <person name="Xin Y.H."/>
            <person name="Zhou Y.G."/>
            <person name="Schinner F."/>
            <person name="Margesin R."/>
        </authorList>
    </citation>
    <scope>NUCLEOTIDE SEQUENCE [LARGE SCALE GENOMIC DNA]</scope>
    <source>
        <strain evidence="3 4">DSM 22271</strain>
    </source>
</reference>
<evidence type="ECO:0000256" key="1">
    <source>
        <dbReference type="SAM" id="MobiDB-lite"/>
    </source>
</evidence>
<dbReference type="EMBL" id="NISK01000001">
    <property type="protein sequence ID" value="OWQ98973.1"/>
    <property type="molecule type" value="Genomic_DNA"/>
</dbReference>
<feature type="compositionally biased region" description="Basic and acidic residues" evidence="1">
    <location>
        <begin position="58"/>
        <end position="70"/>
    </location>
</feature>
<dbReference type="Proteomes" id="UP000197361">
    <property type="component" value="Unassembled WGS sequence"/>
</dbReference>
<keyword evidence="4" id="KW-1185">Reference proteome</keyword>
<feature type="compositionally biased region" description="Basic and acidic residues" evidence="1">
    <location>
        <begin position="85"/>
        <end position="102"/>
    </location>
</feature>
<dbReference type="RefSeq" id="WP_088439606.1">
    <property type="nucleotide sequence ID" value="NZ_BMMC01000028.1"/>
</dbReference>
<name>A0A246K0E9_9SPHN</name>
<comment type="caution">
    <text evidence="3">The sequence shown here is derived from an EMBL/GenBank/DDBJ whole genome shotgun (WGS) entry which is preliminary data.</text>
</comment>
<dbReference type="Pfam" id="PF13453">
    <property type="entry name" value="Zn_ribbon_TFIIB"/>
    <property type="match status" value="1"/>
</dbReference>
<gene>
    <name evidence="3" type="ORF">CDQ92_02000</name>
</gene>
<feature type="domain" description="Transcription factor zinc-finger" evidence="2">
    <location>
        <begin position="12"/>
        <end position="51"/>
    </location>
</feature>
<dbReference type="OrthoDB" id="9814037at2"/>
<organism evidence="3 4">
    <name type="scientific">Sphingopyxis bauzanensis</name>
    <dbReference type="NCBI Taxonomy" id="651663"/>
    <lineage>
        <taxon>Bacteria</taxon>
        <taxon>Pseudomonadati</taxon>
        <taxon>Pseudomonadota</taxon>
        <taxon>Alphaproteobacteria</taxon>
        <taxon>Sphingomonadales</taxon>
        <taxon>Sphingomonadaceae</taxon>
        <taxon>Sphingopyxis</taxon>
    </lineage>
</organism>
<evidence type="ECO:0000259" key="2">
    <source>
        <dbReference type="Pfam" id="PF13453"/>
    </source>
</evidence>
<evidence type="ECO:0000313" key="3">
    <source>
        <dbReference type="EMBL" id="OWQ98973.1"/>
    </source>
</evidence>
<feature type="region of interest" description="Disordered" evidence="1">
    <location>
        <begin position="47"/>
        <end position="118"/>
    </location>
</feature>
<protein>
    <recommendedName>
        <fullName evidence="2">Transcription factor zinc-finger domain-containing protein</fullName>
    </recommendedName>
</protein>